<dbReference type="InterPro" id="IPR056953">
    <property type="entry name" value="CUT_N"/>
</dbReference>
<keyword evidence="7" id="KW-1185">Reference proteome</keyword>
<dbReference type="InterPro" id="IPR019134">
    <property type="entry name" value="Cactin_C"/>
</dbReference>
<evidence type="ECO:0000313" key="6">
    <source>
        <dbReference type="EMBL" id="CAJ0566566.1"/>
    </source>
</evidence>
<sequence>MKATSYFPLIPLLLLLGGAIVCSAKNEVLGQPTVSCSADAIYVKIRTRETFAGHITVRYAPNTVCYQVLVTNNQIEVLVPHQDCALPRKRLHSPEGVVVSAELVVSFHPDFLTNDALVYRFECRHTRKDDGKLEAGTQQTALTEDPHAHDGPLCQYRIKSSQNGHPLHSASIGDVVFHEWSCQNTGPDQCLLVKDADGCSLDQYVLPQLHYFDHRLVAQNVSVFGVAQRPVVFFECELALTERDDHGCQPPVCGKDSTVHRRTPRTLHSIEAQSQRLEISEMHNPHETDDMARSLDMALVECAQPNEKSNSRLVCLSTLSLALRSKIRIEQNRPKPIDLLIRYIDYAEEPSDLSEKERQEEFELEEPSKYIRGLSYGDYEDLFEDFKICKQIDAGKNADYWSDIQTLADEEFRKLKNTRQQSATQAVQGDIDKRMKGKTMSELIALKNDVEKKLRQRDATTIVAYWEEILQKLTAHIAKQRIRELHRKMLDLKLRRIKEQMKDENVEEAEDVKPEPSEKAAAPSRAERSRSGTPEDGHEKWNRPKINLESLEDPELDEQEREQKWKQLLPEELQEATVDLYEKGGYSPTYGDPDDAMPGIEVLYEADDMAKILERREKNRKKPEVGDDADAAMLAMARRGMDKDEGTFSVEVPIEAQKHLWSDKYRPRKPRYLNRVQTGFEWNKYNQTHYDVDNPPPKVVQGYKFNVFYPDLLDPTIAPNFKIYEDADPDFATIRFKAGPPYEDIAFKVVNREWDVLHKNGYKCQFQQGVFQLWFSFKKYRYRR</sequence>
<feature type="non-terminal residue" evidence="6">
    <location>
        <position position="784"/>
    </location>
</feature>
<name>A0AA36CDW1_9BILA</name>
<dbReference type="GO" id="GO:0045292">
    <property type="term" value="P:mRNA cis splicing, via spliceosome"/>
    <property type="evidence" value="ECO:0007669"/>
    <property type="project" value="TreeGrafter"/>
</dbReference>
<feature type="domain" description="ZP" evidence="5">
    <location>
        <begin position="35"/>
        <end position="260"/>
    </location>
</feature>
<dbReference type="PANTHER" id="PTHR21737">
    <property type="entry name" value="POLYGLUTAMINE BINDING PROTEIN 1/MARVEL MEMBRANE-ASSOCIATING DOMAIN CONTAINING 3"/>
    <property type="match status" value="1"/>
</dbReference>
<evidence type="ECO:0000256" key="1">
    <source>
        <dbReference type="ARBA" id="ARBA00006895"/>
    </source>
</evidence>
<evidence type="ECO:0000259" key="5">
    <source>
        <dbReference type="PROSITE" id="PS51034"/>
    </source>
</evidence>
<reference evidence="6" key="1">
    <citation type="submission" date="2023-06" db="EMBL/GenBank/DDBJ databases">
        <authorList>
            <person name="Delattre M."/>
        </authorList>
    </citation>
    <scope>NUCLEOTIDE SEQUENCE</scope>
    <source>
        <strain evidence="6">AF72</strain>
    </source>
</reference>
<dbReference type="Pfam" id="PF25301">
    <property type="entry name" value="CUT_C"/>
    <property type="match status" value="1"/>
</dbReference>
<comment type="similarity">
    <text evidence="1">Belongs to the CACTIN family.</text>
</comment>
<feature type="compositionally biased region" description="Acidic residues" evidence="3">
    <location>
        <begin position="550"/>
        <end position="560"/>
    </location>
</feature>
<dbReference type="InterPro" id="IPR018816">
    <property type="entry name" value="Cactin_central"/>
</dbReference>
<dbReference type="PROSITE" id="PS51034">
    <property type="entry name" value="ZP_2"/>
    <property type="match status" value="1"/>
</dbReference>
<dbReference type="Pfam" id="PF09732">
    <property type="entry name" value="CactinC_cactus"/>
    <property type="match status" value="1"/>
</dbReference>
<feature type="region of interest" description="Disordered" evidence="3">
    <location>
        <begin position="502"/>
        <end position="563"/>
    </location>
</feature>
<dbReference type="SMART" id="SM01050">
    <property type="entry name" value="CactinC_cactus"/>
    <property type="match status" value="1"/>
</dbReference>
<dbReference type="EMBL" id="CATQJA010001274">
    <property type="protein sequence ID" value="CAJ0566566.1"/>
    <property type="molecule type" value="Genomic_DNA"/>
</dbReference>
<evidence type="ECO:0000256" key="2">
    <source>
        <dbReference type="ARBA" id="ARBA00034534"/>
    </source>
</evidence>
<feature type="signal peptide" evidence="4">
    <location>
        <begin position="1"/>
        <end position="24"/>
    </location>
</feature>
<evidence type="ECO:0000313" key="7">
    <source>
        <dbReference type="Proteomes" id="UP001177023"/>
    </source>
</evidence>
<dbReference type="InterPro" id="IPR057475">
    <property type="entry name" value="CUT_C"/>
</dbReference>
<dbReference type="Proteomes" id="UP001177023">
    <property type="component" value="Unassembled WGS sequence"/>
</dbReference>
<dbReference type="AlphaFoldDB" id="A0AA36CDW1"/>
<comment type="caution">
    <text evidence="6">The sequence shown here is derived from an EMBL/GenBank/DDBJ whole genome shotgun (WGS) entry which is preliminary data.</text>
</comment>
<evidence type="ECO:0000256" key="4">
    <source>
        <dbReference type="SAM" id="SignalP"/>
    </source>
</evidence>
<organism evidence="6 7">
    <name type="scientific">Mesorhabditis spiculigera</name>
    <dbReference type="NCBI Taxonomy" id="96644"/>
    <lineage>
        <taxon>Eukaryota</taxon>
        <taxon>Metazoa</taxon>
        <taxon>Ecdysozoa</taxon>
        <taxon>Nematoda</taxon>
        <taxon>Chromadorea</taxon>
        <taxon>Rhabditida</taxon>
        <taxon>Rhabditina</taxon>
        <taxon>Rhabditomorpha</taxon>
        <taxon>Rhabditoidea</taxon>
        <taxon>Rhabditidae</taxon>
        <taxon>Mesorhabditinae</taxon>
        <taxon>Mesorhabditis</taxon>
    </lineage>
</organism>
<dbReference type="SMART" id="SM00241">
    <property type="entry name" value="ZP"/>
    <property type="match status" value="1"/>
</dbReference>
<accession>A0AA36CDW1</accession>
<feature type="chain" id="PRO_5041287927" description="Splicing factor Cactin" evidence="4">
    <location>
        <begin position="25"/>
        <end position="784"/>
    </location>
</feature>
<evidence type="ECO:0000256" key="3">
    <source>
        <dbReference type="SAM" id="MobiDB-lite"/>
    </source>
</evidence>
<feature type="compositionally biased region" description="Basic and acidic residues" evidence="3">
    <location>
        <begin position="525"/>
        <end position="542"/>
    </location>
</feature>
<dbReference type="Pfam" id="PF10312">
    <property type="entry name" value="Cactin_mid"/>
    <property type="match status" value="1"/>
</dbReference>
<dbReference type="GO" id="GO:0005737">
    <property type="term" value="C:cytoplasm"/>
    <property type="evidence" value="ECO:0007669"/>
    <property type="project" value="TreeGrafter"/>
</dbReference>
<dbReference type="GO" id="GO:0005681">
    <property type="term" value="C:spliceosomal complex"/>
    <property type="evidence" value="ECO:0007669"/>
    <property type="project" value="TreeGrafter"/>
</dbReference>
<dbReference type="Pfam" id="PF25057">
    <property type="entry name" value="CUT_N"/>
    <property type="match status" value="1"/>
</dbReference>
<dbReference type="InterPro" id="IPR001507">
    <property type="entry name" value="ZP_dom"/>
</dbReference>
<dbReference type="PANTHER" id="PTHR21737:SF4">
    <property type="entry name" value="SPLICING FACTOR CACTIN"/>
    <property type="match status" value="1"/>
</dbReference>
<protein>
    <recommendedName>
        <fullName evidence="2">Splicing factor Cactin</fullName>
    </recommendedName>
</protein>
<keyword evidence="4" id="KW-0732">Signal</keyword>
<gene>
    <name evidence="6" type="ORF">MSPICULIGERA_LOCUS5162</name>
</gene>
<proteinExistence type="inferred from homology"/>